<feature type="signal peptide" evidence="7">
    <location>
        <begin position="1"/>
        <end position="24"/>
    </location>
</feature>
<reference evidence="9" key="1">
    <citation type="submission" date="2020-07" db="EMBL/GenBank/DDBJ databases">
        <title>Draft Genome Sequence of a Deep-Sea Yeast, Naganishia (Cryptococcus) liquefaciens strain N6.</title>
        <authorList>
            <person name="Han Y.W."/>
            <person name="Kajitani R."/>
            <person name="Morimoto H."/>
            <person name="Parhat M."/>
            <person name="Tsubouchi H."/>
            <person name="Bakenova O."/>
            <person name="Ogata M."/>
            <person name="Argunhan B."/>
            <person name="Aoki R."/>
            <person name="Kajiwara S."/>
            <person name="Itoh T."/>
            <person name="Iwasaki H."/>
        </authorList>
    </citation>
    <scope>NUCLEOTIDE SEQUENCE</scope>
    <source>
        <strain evidence="9">N6</strain>
    </source>
</reference>
<evidence type="ECO:0000313" key="9">
    <source>
        <dbReference type="EMBL" id="GHJ88430.1"/>
    </source>
</evidence>
<dbReference type="GO" id="GO:0006508">
    <property type="term" value="P:proteolysis"/>
    <property type="evidence" value="ECO:0007669"/>
    <property type="project" value="UniProtKB-KW"/>
</dbReference>
<sequence>MNFLNLPTGTVFALLQLLALSTTAAPVDVAPQASSSVILLKRHYVGTPPLVTRDGENKPDMAWLKSQENHLRGKIHNQLSNFEKNTGKTLLGFDDKATRESNFAKRASAEEVLTSEQGGSYWQGSITIGTPAQTFLMDFDTGSSDLWVPGNTCSNCNQAHKYTPSASSTAPDQGRTFTIGYGDGSQTSGEVYLDSVTVAGLTAKNQGVGFATSASSTTGATFDGLVGMAYQSLSTERTSPFFQSLYNQRVVSSGQFAFKLTSSGAELSLGTLDTNAYTGSVTYTPVTQQGYWQVTMGSANVGGSAKVSNRQAIIDTGTTLIYSSSADGKAFYAGFPSYYPLSSFGYSGYDGYYAIPCSGSTAISLTFGGKSWSIPYSAFTAQGYVGNKGSTQYCLASLIASDSMGLGSTWLVGDAFLSNVYSVYDVAQNRVGFAALR</sequence>
<feature type="domain" description="Peptidase A1" evidence="8">
    <location>
        <begin position="122"/>
        <end position="434"/>
    </location>
</feature>
<dbReference type="PANTHER" id="PTHR47966:SF57">
    <property type="entry name" value="PEPTIDASE A1 DOMAIN-CONTAINING PROTEIN"/>
    <property type="match status" value="1"/>
</dbReference>
<proteinExistence type="inferred from homology"/>
<dbReference type="CDD" id="cd05471">
    <property type="entry name" value="pepsin_like"/>
    <property type="match status" value="1"/>
</dbReference>
<dbReference type="InterPro" id="IPR033121">
    <property type="entry name" value="PEPTIDASE_A1"/>
</dbReference>
<comment type="caution">
    <text evidence="9">The sequence shown here is derived from an EMBL/GenBank/DDBJ whole genome shotgun (WGS) entry which is preliminary data.</text>
</comment>
<evidence type="ECO:0000256" key="5">
    <source>
        <dbReference type="PIRSR" id="PIRSR601461-1"/>
    </source>
</evidence>
<evidence type="ECO:0000256" key="6">
    <source>
        <dbReference type="RuleBase" id="RU000454"/>
    </source>
</evidence>
<keyword evidence="4 6" id="KW-0378">Hydrolase</keyword>
<dbReference type="InterPro" id="IPR001461">
    <property type="entry name" value="Aspartic_peptidase_A1"/>
</dbReference>
<dbReference type="Proteomes" id="UP000620104">
    <property type="component" value="Unassembled WGS sequence"/>
</dbReference>
<dbReference type="Pfam" id="PF00026">
    <property type="entry name" value="Asp"/>
    <property type="match status" value="1"/>
</dbReference>
<dbReference type="PROSITE" id="PS00141">
    <property type="entry name" value="ASP_PROTEASE"/>
    <property type="match status" value="1"/>
</dbReference>
<dbReference type="Gene3D" id="2.40.70.10">
    <property type="entry name" value="Acid Proteases"/>
    <property type="match status" value="2"/>
</dbReference>
<evidence type="ECO:0000256" key="7">
    <source>
        <dbReference type="SAM" id="SignalP"/>
    </source>
</evidence>
<dbReference type="InterPro" id="IPR034164">
    <property type="entry name" value="Pepsin-like_dom"/>
</dbReference>
<evidence type="ECO:0000256" key="1">
    <source>
        <dbReference type="ARBA" id="ARBA00007447"/>
    </source>
</evidence>
<dbReference type="PRINTS" id="PR00792">
    <property type="entry name" value="PEPSIN"/>
</dbReference>
<accession>A0A8H3TWC4</accession>
<gene>
    <name evidence="9" type="ORF">NliqN6_4832</name>
</gene>
<dbReference type="OrthoDB" id="2747330at2759"/>
<dbReference type="EMBL" id="BLZA01000030">
    <property type="protein sequence ID" value="GHJ88430.1"/>
    <property type="molecule type" value="Genomic_DNA"/>
</dbReference>
<name>A0A8H3TWC4_9TREE</name>
<feature type="active site" evidence="5">
    <location>
        <position position="315"/>
    </location>
</feature>
<dbReference type="SUPFAM" id="SSF50630">
    <property type="entry name" value="Acid proteases"/>
    <property type="match status" value="1"/>
</dbReference>
<dbReference type="AlphaFoldDB" id="A0A8H3TWC4"/>
<dbReference type="GO" id="GO:0004190">
    <property type="term" value="F:aspartic-type endopeptidase activity"/>
    <property type="evidence" value="ECO:0007669"/>
    <property type="project" value="UniProtKB-KW"/>
</dbReference>
<keyword evidence="10" id="KW-1185">Reference proteome</keyword>
<comment type="similarity">
    <text evidence="1 6">Belongs to the peptidase A1 family.</text>
</comment>
<feature type="active site" evidence="5">
    <location>
        <position position="140"/>
    </location>
</feature>
<evidence type="ECO:0000259" key="8">
    <source>
        <dbReference type="PROSITE" id="PS51767"/>
    </source>
</evidence>
<evidence type="ECO:0000313" key="10">
    <source>
        <dbReference type="Proteomes" id="UP000620104"/>
    </source>
</evidence>
<evidence type="ECO:0000256" key="2">
    <source>
        <dbReference type="ARBA" id="ARBA00022670"/>
    </source>
</evidence>
<dbReference type="InterPro" id="IPR021109">
    <property type="entry name" value="Peptidase_aspartic_dom_sf"/>
</dbReference>
<protein>
    <recommendedName>
        <fullName evidence="8">Peptidase A1 domain-containing protein</fullName>
    </recommendedName>
</protein>
<feature type="chain" id="PRO_5034243461" description="Peptidase A1 domain-containing protein" evidence="7">
    <location>
        <begin position="25"/>
        <end position="437"/>
    </location>
</feature>
<dbReference type="FunFam" id="2.40.70.10:FF:000115">
    <property type="entry name" value="Lysosomal aspartic protease"/>
    <property type="match status" value="1"/>
</dbReference>
<evidence type="ECO:0000256" key="3">
    <source>
        <dbReference type="ARBA" id="ARBA00022750"/>
    </source>
</evidence>
<evidence type="ECO:0000256" key="4">
    <source>
        <dbReference type="ARBA" id="ARBA00022801"/>
    </source>
</evidence>
<keyword evidence="3 6" id="KW-0064">Aspartyl protease</keyword>
<keyword evidence="2 6" id="KW-0645">Protease</keyword>
<organism evidence="9 10">
    <name type="scientific">Naganishia liquefaciens</name>
    <dbReference type="NCBI Taxonomy" id="104408"/>
    <lineage>
        <taxon>Eukaryota</taxon>
        <taxon>Fungi</taxon>
        <taxon>Dikarya</taxon>
        <taxon>Basidiomycota</taxon>
        <taxon>Agaricomycotina</taxon>
        <taxon>Tremellomycetes</taxon>
        <taxon>Filobasidiales</taxon>
        <taxon>Filobasidiaceae</taxon>
        <taxon>Naganishia</taxon>
    </lineage>
</organism>
<keyword evidence="7" id="KW-0732">Signal</keyword>
<dbReference type="PANTHER" id="PTHR47966">
    <property type="entry name" value="BETA-SITE APP-CLEAVING ENZYME, ISOFORM A-RELATED"/>
    <property type="match status" value="1"/>
</dbReference>
<dbReference type="InterPro" id="IPR001969">
    <property type="entry name" value="Aspartic_peptidase_AS"/>
</dbReference>
<dbReference type="PROSITE" id="PS51767">
    <property type="entry name" value="PEPTIDASE_A1"/>
    <property type="match status" value="1"/>
</dbReference>